<dbReference type="SUPFAM" id="SSF54928">
    <property type="entry name" value="RNA-binding domain, RBD"/>
    <property type="match status" value="1"/>
</dbReference>
<accession>A0A182R187</accession>
<dbReference type="FunFam" id="3.30.70.330:FF:000105">
    <property type="entry name" value="HIV Tat-specific factor 1 homolog"/>
    <property type="match status" value="1"/>
</dbReference>
<dbReference type="InterPro" id="IPR034393">
    <property type="entry name" value="TatSF1-like"/>
</dbReference>
<evidence type="ECO:0000256" key="5">
    <source>
        <dbReference type="ARBA" id="ARBA00023187"/>
    </source>
</evidence>
<evidence type="ECO:0000256" key="6">
    <source>
        <dbReference type="SAM" id="MobiDB-lite"/>
    </source>
</evidence>
<dbReference type="Proteomes" id="UP000075886">
    <property type="component" value="Unassembled WGS sequence"/>
</dbReference>
<evidence type="ECO:0000313" key="8">
    <source>
        <dbReference type="Proteomes" id="UP000075886"/>
    </source>
</evidence>
<evidence type="ECO:0000256" key="4">
    <source>
        <dbReference type="ARBA" id="ARBA00022884"/>
    </source>
</evidence>
<dbReference type="Gene3D" id="3.30.70.330">
    <property type="match status" value="1"/>
</dbReference>
<evidence type="ECO:0008006" key="9">
    <source>
        <dbReference type="Google" id="ProtNLM"/>
    </source>
</evidence>
<dbReference type="PANTHER" id="PTHR15608">
    <property type="entry name" value="SPLICING FACTOR U2AF-ASSOCIATED PROTEIN 2"/>
    <property type="match status" value="1"/>
</dbReference>
<dbReference type="InterPro" id="IPR012677">
    <property type="entry name" value="Nucleotide-bd_a/b_plait_sf"/>
</dbReference>
<dbReference type="InterPro" id="IPR035979">
    <property type="entry name" value="RBD_domain_sf"/>
</dbReference>
<name>A0A182R187_9DIPT</name>
<sequence length="486" mass="54612">MGTSALVVTAINAPRIKYGLLAKVQSAYETNKSCQGANKKGTGLADAANLATPIRRSPVTALRVLHRFFQIFETSPADVVIFAVFIFLRPTIAVPGPADRDINPAPAENLQQAVEVVSQDMKHLIHVGKTKFGLSVPTPRQQVSTQAVGLQGMKMSQQAVSGASHCRCSGRKATGYDLGPEKSNTPIRQPVDPVPVEKLTRVPNPGAARIPPHRGVHNAPPIESVDLALKILDNYDVRGHKIKVQRAEFQMRGEYNPTLKPKMRKKEKERLKKMQESLFDWRPEKMRGERSKHERIVIIKNLFEPELFDREVHLLLEYQNDLREECGKCGTVRRVLLYDRHPEGVAQVTMGDPEEADLVVKLMDGRFFGQRKLTAAIWDGRTKYRIAETDADIDKRRGNWEQFLETDEAERAKGNDTDEEEPSAAKGATAVAEQTVQPEMKSDLERELPVVESVDDDTKTEARDKDNESDQEEQKQQQQQQQDQSE</sequence>
<keyword evidence="5" id="KW-0508">mRNA splicing</keyword>
<feature type="compositionally biased region" description="Low complexity" evidence="6">
    <location>
        <begin position="476"/>
        <end position="486"/>
    </location>
</feature>
<evidence type="ECO:0000256" key="2">
    <source>
        <dbReference type="ARBA" id="ARBA00022664"/>
    </source>
</evidence>
<feature type="compositionally biased region" description="Basic and acidic residues" evidence="6">
    <location>
        <begin position="456"/>
        <end position="475"/>
    </location>
</feature>
<organism evidence="7 8">
    <name type="scientific">Anopheles farauti</name>
    <dbReference type="NCBI Taxonomy" id="69004"/>
    <lineage>
        <taxon>Eukaryota</taxon>
        <taxon>Metazoa</taxon>
        <taxon>Ecdysozoa</taxon>
        <taxon>Arthropoda</taxon>
        <taxon>Hexapoda</taxon>
        <taxon>Insecta</taxon>
        <taxon>Pterygota</taxon>
        <taxon>Neoptera</taxon>
        <taxon>Endopterygota</taxon>
        <taxon>Diptera</taxon>
        <taxon>Nematocera</taxon>
        <taxon>Culicoidea</taxon>
        <taxon>Culicidae</taxon>
        <taxon>Anophelinae</taxon>
        <taxon>Anopheles</taxon>
    </lineage>
</organism>
<dbReference type="GO" id="GO:0005684">
    <property type="term" value="C:U2-type spliceosomal complex"/>
    <property type="evidence" value="ECO:0007669"/>
    <property type="project" value="TreeGrafter"/>
</dbReference>
<dbReference type="GO" id="GO:0005686">
    <property type="term" value="C:U2 snRNP"/>
    <property type="evidence" value="ECO:0007669"/>
    <property type="project" value="TreeGrafter"/>
</dbReference>
<keyword evidence="3" id="KW-0677">Repeat</keyword>
<dbReference type="EMBL" id="AXCN02000452">
    <property type="status" value="NOT_ANNOTATED_CDS"/>
    <property type="molecule type" value="Genomic_DNA"/>
</dbReference>
<reference evidence="7" key="2">
    <citation type="submission" date="2020-05" db="UniProtKB">
        <authorList>
            <consortium name="EnsemblMetazoa"/>
        </authorList>
    </citation>
    <scope>IDENTIFICATION</scope>
    <source>
        <strain evidence="7">FAR1</strain>
    </source>
</reference>
<dbReference type="EnsemblMetazoa" id="AFAF020984-RA">
    <property type="protein sequence ID" value="AFAF020984-PA"/>
    <property type="gene ID" value="AFAF020984"/>
</dbReference>
<dbReference type="CDD" id="cd12282">
    <property type="entry name" value="RRM2_TatSF1_like"/>
    <property type="match status" value="1"/>
</dbReference>
<keyword evidence="8" id="KW-1185">Reference proteome</keyword>
<evidence type="ECO:0000313" key="7">
    <source>
        <dbReference type="EnsemblMetazoa" id="AFAF020984-PA"/>
    </source>
</evidence>
<reference evidence="8" key="1">
    <citation type="submission" date="2014-01" db="EMBL/GenBank/DDBJ databases">
        <title>The Genome Sequence of Anopheles farauti FAR1 (V2).</title>
        <authorList>
            <consortium name="The Broad Institute Genomics Platform"/>
            <person name="Neafsey D.E."/>
            <person name="Besansky N."/>
            <person name="Howell P."/>
            <person name="Walton C."/>
            <person name="Young S.K."/>
            <person name="Zeng Q."/>
            <person name="Gargeya S."/>
            <person name="Fitzgerald M."/>
            <person name="Haas B."/>
            <person name="Abouelleil A."/>
            <person name="Allen A.W."/>
            <person name="Alvarado L."/>
            <person name="Arachchi H.M."/>
            <person name="Berlin A.M."/>
            <person name="Chapman S.B."/>
            <person name="Gainer-Dewar J."/>
            <person name="Goldberg J."/>
            <person name="Griggs A."/>
            <person name="Gujja S."/>
            <person name="Hansen M."/>
            <person name="Howarth C."/>
            <person name="Imamovic A."/>
            <person name="Ireland A."/>
            <person name="Larimer J."/>
            <person name="McCowan C."/>
            <person name="Murphy C."/>
            <person name="Pearson M."/>
            <person name="Poon T.W."/>
            <person name="Priest M."/>
            <person name="Roberts A."/>
            <person name="Saif S."/>
            <person name="Shea T."/>
            <person name="Sisk P."/>
            <person name="Sykes S."/>
            <person name="Wortman J."/>
            <person name="Nusbaum C."/>
            <person name="Birren B."/>
        </authorList>
    </citation>
    <scope>NUCLEOTIDE SEQUENCE [LARGE SCALE GENOMIC DNA]</scope>
    <source>
        <strain evidence="8">FAR1</strain>
    </source>
</reference>
<protein>
    <recommendedName>
        <fullName evidence="9">RRM domain-containing protein</fullName>
    </recommendedName>
</protein>
<feature type="compositionally biased region" description="Basic and acidic residues" evidence="6">
    <location>
        <begin position="440"/>
        <end position="449"/>
    </location>
</feature>
<keyword evidence="2" id="KW-0507">mRNA processing</keyword>
<proteinExistence type="inferred from homology"/>
<feature type="region of interest" description="Disordered" evidence="6">
    <location>
        <begin position="402"/>
        <end position="486"/>
    </location>
</feature>
<dbReference type="GO" id="GO:0003723">
    <property type="term" value="F:RNA binding"/>
    <property type="evidence" value="ECO:0007669"/>
    <property type="project" value="UniProtKB-KW"/>
</dbReference>
<evidence type="ECO:0000256" key="1">
    <source>
        <dbReference type="ARBA" id="ARBA00007747"/>
    </source>
</evidence>
<dbReference type="AlphaFoldDB" id="A0A182R187"/>
<comment type="similarity">
    <text evidence="1">Belongs to the HTATSF1 family.</text>
</comment>
<keyword evidence="4" id="KW-0694">RNA-binding</keyword>
<dbReference type="PANTHER" id="PTHR15608:SF0">
    <property type="entry name" value="HIV TAT-SPECIFIC FACTOR 1"/>
    <property type="match status" value="1"/>
</dbReference>
<dbReference type="VEuPathDB" id="VectorBase:AFAF020984"/>
<dbReference type="GO" id="GO:0000398">
    <property type="term" value="P:mRNA splicing, via spliceosome"/>
    <property type="evidence" value="ECO:0007669"/>
    <property type="project" value="UniProtKB-ARBA"/>
</dbReference>
<dbReference type="STRING" id="69004.A0A182R187"/>
<dbReference type="EMBL" id="AXCN02000453">
    <property type="status" value="NOT_ANNOTATED_CDS"/>
    <property type="molecule type" value="Genomic_DNA"/>
</dbReference>
<evidence type="ECO:0000256" key="3">
    <source>
        <dbReference type="ARBA" id="ARBA00022737"/>
    </source>
</evidence>